<accession>A0A4D6L8Q8</accession>
<feature type="chain" id="PRO_5020038924" evidence="4">
    <location>
        <begin position="25"/>
        <end position="74"/>
    </location>
</feature>
<dbReference type="GO" id="GO:0031640">
    <property type="term" value="P:killing of cells of another organism"/>
    <property type="evidence" value="ECO:0007669"/>
    <property type="project" value="UniProtKB-KW"/>
</dbReference>
<reference evidence="6 7" key="1">
    <citation type="submission" date="2019-04" db="EMBL/GenBank/DDBJ databases">
        <title>An improved genome assembly and genetic linkage map for asparagus bean, Vigna unguiculata ssp. sesquipedialis.</title>
        <authorList>
            <person name="Xia Q."/>
            <person name="Zhang R."/>
            <person name="Dong Y."/>
        </authorList>
    </citation>
    <scope>NUCLEOTIDE SEQUENCE [LARGE SCALE GENOMIC DNA]</scope>
    <source>
        <tissue evidence="6">Leaf</tissue>
    </source>
</reference>
<name>A0A4D6L8Q8_VIGUN</name>
<evidence type="ECO:0000256" key="3">
    <source>
        <dbReference type="ARBA" id="ARBA00023157"/>
    </source>
</evidence>
<keyword evidence="2" id="KW-0295">Fungicide</keyword>
<dbReference type="GO" id="GO:0050832">
    <property type="term" value="P:defense response to fungus"/>
    <property type="evidence" value="ECO:0007669"/>
    <property type="project" value="UniProtKB-KW"/>
</dbReference>
<evidence type="ECO:0000256" key="1">
    <source>
        <dbReference type="ARBA" id="ARBA00022529"/>
    </source>
</evidence>
<keyword evidence="7" id="KW-1185">Reference proteome</keyword>
<dbReference type="EMBL" id="CP039346">
    <property type="protein sequence ID" value="QCD84911.1"/>
    <property type="molecule type" value="Genomic_DNA"/>
</dbReference>
<evidence type="ECO:0000313" key="7">
    <source>
        <dbReference type="Proteomes" id="UP000501690"/>
    </source>
</evidence>
<gene>
    <name evidence="6" type="ORF">DEO72_LG2g5269</name>
</gene>
<dbReference type="Pfam" id="PF00304">
    <property type="entry name" value="Gamma-thionin"/>
    <property type="match status" value="1"/>
</dbReference>
<dbReference type="Proteomes" id="UP000501690">
    <property type="component" value="Linkage Group LG2"/>
</dbReference>
<dbReference type="SMART" id="SM00505">
    <property type="entry name" value="Knot1"/>
    <property type="match status" value="1"/>
</dbReference>
<organism evidence="6 7">
    <name type="scientific">Vigna unguiculata</name>
    <name type="common">Cowpea</name>
    <dbReference type="NCBI Taxonomy" id="3917"/>
    <lineage>
        <taxon>Eukaryota</taxon>
        <taxon>Viridiplantae</taxon>
        <taxon>Streptophyta</taxon>
        <taxon>Embryophyta</taxon>
        <taxon>Tracheophyta</taxon>
        <taxon>Spermatophyta</taxon>
        <taxon>Magnoliopsida</taxon>
        <taxon>eudicotyledons</taxon>
        <taxon>Gunneridae</taxon>
        <taxon>Pentapetalae</taxon>
        <taxon>rosids</taxon>
        <taxon>fabids</taxon>
        <taxon>Fabales</taxon>
        <taxon>Fabaceae</taxon>
        <taxon>Papilionoideae</taxon>
        <taxon>50 kb inversion clade</taxon>
        <taxon>NPAAA clade</taxon>
        <taxon>indigoferoid/millettioid clade</taxon>
        <taxon>Phaseoleae</taxon>
        <taxon>Vigna</taxon>
    </lineage>
</organism>
<evidence type="ECO:0000313" key="6">
    <source>
        <dbReference type="EMBL" id="QCD84911.1"/>
    </source>
</evidence>
<feature type="domain" description="Knottins-like" evidence="5">
    <location>
        <begin position="27"/>
        <end position="72"/>
    </location>
</feature>
<dbReference type="InterPro" id="IPR036574">
    <property type="entry name" value="Scorpion_toxin-like_sf"/>
</dbReference>
<dbReference type="PANTHER" id="PTHR33147:SF39">
    <property type="entry name" value="DRO1 PROTEIN-RELATED"/>
    <property type="match status" value="1"/>
</dbReference>
<dbReference type="InterPro" id="IPR003614">
    <property type="entry name" value="Knottins"/>
</dbReference>
<dbReference type="AlphaFoldDB" id="A0A4D6L8Q8"/>
<keyword evidence="1" id="KW-0929">Antimicrobial</keyword>
<feature type="signal peptide" evidence="4">
    <location>
        <begin position="1"/>
        <end position="24"/>
    </location>
</feature>
<protein>
    <submittedName>
        <fullName evidence="6">Knottin</fullName>
    </submittedName>
</protein>
<dbReference type="SUPFAM" id="SSF57095">
    <property type="entry name" value="Scorpion toxin-like"/>
    <property type="match status" value="1"/>
</dbReference>
<sequence>MLRFTLFFFFLVLAADVTVKRTTAMKVCWDPNPTFTGVCLDKNCAKDCANTEGYTDGKCKGSPLRCFCSYPCSS</sequence>
<dbReference type="Gene3D" id="3.30.30.10">
    <property type="entry name" value="Knottin, scorpion toxin-like"/>
    <property type="match status" value="1"/>
</dbReference>
<evidence type="ECO:0000256" key="2">
    <source>
        <dbReference type="ARBA" id="ARBA00022577"/>
    </source>
</evidence>
<proteinExistence type="predicted"/>
<evidence type="ECO:0000256" key="4">
    <source>
        <dbReference type="SAM" id="SignalP"/>
    </source>
</evidence>
<keyword evidence="4" id="KW-0732">Signal</keyword>
<keyword evidence="3" id="KW-1015">Disulfide bond</keyword>
<dbReference type="PANTHER" id="PTHR33147">
    <property type="entry name" value="DEFENSIN-LIKE PROTEIN 1"/>
    <property type="match status" value="1"/>
</dbReference>
<evidence type="ECO:0000259" key="5">
    <source>
        <dbReference type="SMART" id="SM00505"/>
    </source>
</evidence>